<accession>A0A7J8QNN9</accession>
<dbReference type="AlphaFoldDB" id="A0A7J8QNN9"/>
<feature type="non-terminal residue" evidence="1">
    <location>
        <position position="1"/>
    </location>
</feature>
<dbReference type="EMBL" id="JABEZZ010000013">
    <property type="protein sequence ID" value="MBA0603038.1"/>
    <property type="molecule type" value="Genomic_DNA"/>
</dbReference>
<evidence type="ECO:0008006" key="3">
    <source>
        <dbReference type="Google" id="ProtNLM"/>
    </source>
</evidence>
<reference evidence="1 2" key="1">
    <citation type="journal article" date="2019" name="Genome Biol. Evol.">
        <title>Insights into the evolution of the New World diploid cottons (Gossypium, subgenus Houzingenia) based on genome sequencing.</title>
        <authorList>
            <person name="Grover C.E."/>
            <person name="Arick M.A. 2nd"/>
            <person name="Thrash A."/>
            <person name="Conover J.L."/>
            <person name="Sanders W.S."/>
            <person name="Peterson D.G."/>
            <person name="Frelichowski J.E."/>
            <person name="Scheffler J.A."/>
            <person name="Scheffler B.E."/>
            <person name="Wendel J.F."/>
        </authorList>
    </citation>
    <scope>NUCLEOTIDE SEQUENCE [LARGE SCALE GENOMIC DNA]</scope>
    <source>
        <strain evidence="1">8</strain>
        <tissue evidence="1">Leaf</tissue>
    </source>
</reference>
<gene>
    <name evidence="1" type="ORF">Gorai_003198</name>
</gene>
<dbReference type="Proteomes" id="UP000593578">
    <property type="component" value="Unassembled WGS sequence"/>
</dbReference>
<organism evidence="1 2">
    <name type="scientific">Gossypium raimondii</name>
    <name type="common">Peruvian cotton</name>
    <name type="synonym">Gossypium klotzschianum subsp. raimondii</name>
    <dbReference type="NCBI Taxonomy" id="29730"/>
    <lineage>
        <taxon>Eukaryota</taxon>
        <taxon>Viridiplantae</taxon>
        <taxon>Streptophyta</taxon>
        <taxon>Embryophyta</taxon>
        <taxon>Tracheophyta</taxon>
        <taxon>Spermatophyta</taxon>
        <taxon>Magnoliopsida</taxon>
        <taxon>eudicotyledons</taxon>
        <taxon>Gunneridae</taxon>
        <taxon>Pentapetalae</taxon>
        <taxon>rosids</taxon>
        <taxon>malvids</taxon>
        <taxon>Malvales</taxon>
        <taxon>Malvaceae</taxon>
        <taxon>Malvoideae</taxon>
        <taxon>Gossypium</taxon>
    </lineage>
</organism>
<evidence type="ECO:0000313" key="2">
    <source>
        <dbReference type="Proteomes" id="UP000593578"/>
    </source>
</evidence>
<sequence length="142" mass="16001">DVVRRIVGIPHPHPTVGPDRITCTRTSTGKFQGPKRVRFFLWIALKQHLLTNVEWVKRGNWAFLNTDGAIKMGSRIAAVEGVLQDRNENWILGHVPRENDKAADCLTKITFDKETGVQVFDIPPREALATLDSDKTNDIFAL</sequence>
<evidence type="ECO:0000313" key="1">
    <source>
        <dbReference type="EMBL" id="MBA0603038.1"/>
    </source>
</evidence>
<comment type="caution">
    <text evidence="1">The sequence shown here is derived from an EMBL/GenBank/DDBJ whole genome shotgun (WGS) entry which is preliminary data.</text>
</comment>
<proteinExistence type="predicted"/>
<protein>
    <recommendedName>
        <fullName evidence="3">RNase H type-1 domain-containing protein</fullName>
    </recommendedName>
</protein>
<name>A0A7J8QNN9_GOSRA</name>